<keyword evidence="5" id="KW-1185">Reference proteome</keyword>
<dbReference type="EMBL" id="KQ085943">
    <property type="protein sequence ID" value="KLO14458.1"/>
    <property type="molecule type" value="Genomic_DNA"/>
</dbReference>
<keyword evidence="1" id="KW-0175">Coiled coil</keyword>
<evidence type="ECO:0000313" key="4">
    <source>
        <dbReference type="EMBL" id="KLO14458.1"/>
    </source>
</evidence>
<evidence type="ECO:0000259" key="3">
    <source>
        <dbReference type="SMART" id="SM00799"/>
    </source>
</evidence>
<dbReference type="GO" id="GO:0032483">
    <property type="term" value="P:regulation of Rab protein signal transduction"/>
    <property type="evidence" value="ECO:0007669"/>
    <property type="project" value="TreeGrafter"/>
</dbReference>
<dbReference type="GO" id="GO:0031410">
    <property type="term" value="C:cytoplasmic vesicle"/>
    <property type="evidence" value="ECO:0007669"/>
    <property type="project" value="TreeGrafter"/>
</dbReference>
<name>A0A0H2RYA6_9AGAM</name>
<feature type="coiled-coil region" evidence="1">
    <location>
        <begin position="870"/>
        <end position="925"/>
    </location>
</feature>
<dbReference type="InterPro" id="IPR001194">
    <property type="entry name" value="cDENN_dom"/>
</dbReference>
<feature type="region of interest" description="Disordered" evidence="2">
    <location>
        <begin position="1276"/>
        <end position="1299"/>
    </location>
</feature>
<dbReference type="InterPro" id="IPR043153">
    <property type="entry name" value="DENN_C"/>
</dbReference>
<evidence type="ECO:0000256" key="1">
    <source>
        <dbReference type="SAM" id="Coils"/>
    </source>
</evidence>
<feature type="domain" description="cDENN" evidence="3">
    <location>
        <begin position="536"/>
        <end position="731"/>
    </location>
</feature>
<sequence>MDGPPSLHRSTSQASDAPLSVYDRFKSSTRPGGSAEGTPTVQVHRAVSGKSQGRASVLDTWSSFSQAAANPGTAQTTTLTHKASTKTATDQGLKEEVASVKSVKSARSHKRVPSDASRRFLVPTSENAQGLNHHPSFEFVLSPEKPPVPPVPANSQLTHAPRRDKASQVLGIPHRSSMEPIPARKRTSIMSTRSAQNPLPSPGFTPTMPLASLYVVSGLPKRPQTWTLADPDAVQGLSHSEGAVGRWWRAEVLGSTVSPGVGGGKKKKVMKGHTAQTEISKGPGALTKQETAKMLSKALKLSFTREVEIIASTLQPASTVHTFTFTLPPSSTPLAPPSTIGLSGMRNSVISASTDNNRFSNALSSYGTFPYSYADANVRPSSAFLGPTSVTALDAPPNHLTTAGPDLGGAGTEGRGVGSVTYHGVCLTVWSHADAERSAAIRRALENVRSRKESAQSIVTSRLKALRSDGSPNDPANQARRSVRSARRGPWSVDGETDAESEGNNDAISESEYDVASTTHGPGESTLFLTGDTVFWLPYALTLVSRHPIYDLMRDYLTLSWARFSKDVASHTLQISKILSHPAPRAGEIIRLDASPKEGGEKGDGSLEVVARFPGGLDFGRGLVDINFTMWPLFKCLNIDNILSICEIALAPTGRVLFFSRHPAMLGIAVATIKYLVELRGWNGIALPAVHARDAKIYIEDPGPYIIGMSAEMRYAVRITPEVCVCDLDINYLSCAMPPPGCLSVKQQRERYRQKLLTAFGEFYHPDHSVPIEFKEAFPAGRFRPICKIQAKRGASSSVIAESVKAPEWWHSTRIIQAFDSVLQDRFKKPSILKRIPFFGGPRRPSRLSEAEQQIQHSIRKRATAFVDARDDLETKIGRLSRRLNFLMTESDLWREKFVTFEQYAEKLSGEASELRAKISKEQRESKRLTGLVSTSVVEKQKLSTQLVDKEREHSQALIEMERLRDYIEKMEEERSQLVAEVEAQIERALANMAIPVEMSDSEAEEGSQMLDSLPPTRPASSAGVSFARRSINTETTLAETGETDEETRHSVDSTIPEIDERDAVSETNHSQRTPGDKANDAMDAVDEGIHQNSDKIAQKVLQIQQKLEDALRRRGHGRPSLDSETEGSDRPSSPSTTRAFTVAKREHRSRSGTVSSSQTTGRSGKSAAQSQKKRDHSTTPKPVSPTPGHDETEPPMPGSTPSSPTALSPVSYVPSTPSVTVASTEDSDTDFQSAYSVSPRESFFETDGMKSGDDSVIIADNGGFLHEDSAKFGRERASSAATAKPPSGQILRNIAAVN</sequence>
<evidence type="ECO:0000313" key="5">
    <source>
        <dbReference type="Proteomes" id="UP000053477"/>
    </source>
</evidence>
<feature type="compositionally biased region" description="Polar residues" evidence="2">
    <location>
        <begin position="1131"/>
        <end position="1140"/>
    </location>
</feature>
<feature type="region of interest" description="Disordered" evidence="2">
    <location>
        <begin position="1110"/>
        <end position="1253"/>
    </location>
</feature>
<evidence type="ECO:0000256" key="2">
    <source>
        <dbReference type="SAM" id="MobiDB-lite"/>
    </source>
</evidence>
<feature type="compositionally biased region" description="Acidic residues" evidence="2">
    <location>
        <begin position="495"/>
        <end position="513"/>
    </location>
</feature>
<feature type="compositionally biased region" description="Polar residues" evidence="2">
    <location>
        <begin position="470"/>
        <end position="480"/>
    </location>
</feature>
<feature type="compositionally biased region" description="Low complexity" evidence="2">
    <location>
        <begin position="73"/>
        <end position="89"/>
    </location>
</feature>
<protein>
    <recommendedName>
        <fullName evidence="3">cDENN domain-containing protein</fullName>
    </recommendedName>
</protein>
<dbReference type="PANTHER" id="PTHR12296:SF31">
    <property type="entry name" value="DENN (AEX-3) DOMAIN PROTEIN (AFU_ORTHOLOGUE AFUA_6G11200)"/>
    <property type="match status" value="1"/>
</dbReference>
<feature type="region of interest" description="Disordered" evidence="2">
    <location>
        <begin position="1002"/>
        <end position="1082"/>
    </location>
</feature>
<dbReference type="PANTHER" id="PTHR12296">
    <property type="entry name" value="DENN DOMAIN-CONTAINING PROTEIN 4"/>
    <property type="match status" value="1"/>
</dbReference>
<feature type="compositionally biased region" description="Polar residues" evidence="2">
    <location>
        <begin position="1152"/>
        <end position="1171"/>
    </location>
</feature>
<dbReference type="InterPro" id="IPR051696">
    <property type="entry name" value="DENN_Domain_GEFs"/>
</dbReference>
<reference evidence="4 5" key="1">
    <citation type="submission" date="2015-04" db="EMBL/GenBank/DDBJ databases">
        <title>Complete genome sequence of Schizopora paradoxa KUC8140, a cosmopolitan wood degrader in East Asia.</title>
        <authorList>
            <consortium name="DOE Joint Genome Institute"/>
            <person name="Min B."/>
            <person name="Park H."/>
            <person name="Jang Y."/>
            <person name="Kim J.-J."/>
            <person name="Kim K.H."/>
            <person name="Pangilinan J."/>
            <person name="Lipzen A."/>
            <person name="Riley R."/>
            <person name="Grigoriev I.V."/>
            <person name="Spatafora J.W."/>
            <person name="Choi I.-G."/>
        </authorList>
    </citation>
    <scope>NUCLEOTIDE SEQUENCE [LARGE SCALE GENOMIC DNA]</scope>
    <source>
        <strain evidence="4 5">KUC8140</strain>
    </source>
</reference>
<feature type="compositionally biased region" description="Low complexity" evidence="2">
    <location>
        <begin position="1200"/>
        <end position="1225"/>
    </location>
</feature>
<dbReference type="OrthoDB" id="6019893at2759"/>
<dbReference type="Gene3D" id="3.40.50.11500">
    <property type="match status" value="1"/>
</dbReference>
<dbReference type="Pfam" id="PF02141">
    <property type="entry name" value="DENN"/>
    <property type="match status" value="1"/>
</dbReference>
<feature type="region of interest" description="Disordered" evidence="2">
    <location>
        <begin position="1"/>
        <end position="41"/>
    </location>
</feature>
<dbReference type="STRING" id="27342.A0A0H2RYA6"/>
<feature type="region of interest" description="Disordered" evidence="2">
    <location>
        <begin position="462"/>
        <end position="520"/>
    </location>
</feature>
<dbReference type="Proteomes" id="UP000053477">
    <property type="component" value="Unassembled WGS sequence"/>
</dbReference>
<gene>
    <name evidence="4" type="ORF">SCHPADRAFT_826316</name>
</gene>
<dbReference type="InParanoid" id="A0A0H2RYA6"/>
<proteinExistence type="predicted"/>
<organism evidence="4 5">
    <name type="scientific">Schizopora paradoxa</name>
    <dbReference type="NCBI Taxonomy" id="27342"/>
    <lineage>
        <taxon>Eukaryota</taxon>
        <taxon>Fungi</taxon>
        <taxon>Dikarya</taxon>
        <taxon>Basidiomycota</taxon>
        <taxon>Agaricomycotina</taxon>
        <taxon>Agaricomycetes</taxon>
        <taxon>Hymenochaetales</taxon>
        <taxon>Schizoporaceae</taxon>
        <taxon>Schizopora</taxon>
    </lineage>
</organism>
<dbReference type="SMART" id="SM00799">
    <property type="entry name" value="DENN"/>
    <property type="match status" value="1"/>
</dbReference>
<feature type="coiled-coil region" evidence="1">
    <location>
        <begin position="954"/>
        <end position="988"/>
    </location>
</feature>
<accession>A0A0H2RYA6</accession>
<feature type="region of interest" description="Disordered" evidence="2">
    <location>
        <begin position="70"/>
        <end position="94"/>
    </location>
</feature>